<accession>A0A0A9A599</accession>
<name>A0A0A9A599_ARUDO</name>
<proteinExistence type="predicted"/>
<reference evidence="1" key="2">
    <citation type="journal article" date="2015" name="Data Brief">
        <title>Shoot transcriptome of the giant reed, Arundo donax.</title>
        <authorList>
            <person name="Barrero R.A."/>
            <person name="Guerrero F.D."/>
            <person name="Moolhuijzen P."/>
            <person name="Goolsby J.A."/>
            <person name="Tidwell J."/>
            <person name="Bellgard S.E."/>
            <person name="Bellgard M.I."/>
        </authorList>
    </citation>
    <scope>NUCLEOTIDE SEQUENCE</scope>
    <source>
        <tissue evidence="1">Shoot tissue taken approximately 20 cm above the soil surface</tissue>
    </source>
</reference>
<dbReference type="EMBL" id="GBRH01253740">
    <property type="protein sequence ID" value="JAD44155.1"/>
    <property type="molecule type" value="Transcribed_RNA"/>
</dbReference>
<organism evidence="1">
    <name type="scientific">Arundo donax</name>
    <name type="common">Giant reed</name>
    <name type="synonym">Donax arundinaceus</name>
    <dbReference type="NCBI Taxonomy" id="35708"/>
    <lineage>
        <taxon>Eukaryota</taxon>
        <taxon>Viridiplantae</taxon>
        <taxon>Streptophyta</taxon>
        <taxon>Embryophyta</taxon>
        <taxon>Tracheophyta</taxon>
        <taxon>Spermatophyta</taxon>
        <taxon>Magnoliopsida</taxon>
        <taxon>Liliopsida</taxon>
        <taxon>Poales</taxon>
        <taxon>Poaceae</taxon>
        <taxon>PACMAD clade</taxon>
        <taxon>Arundinoideae</taxon>
        <taxon>Arundineae</taxon>
        <taxon>Arundo</taxon>
    </lineage>
</organism>
<reference evidence="1" key="1">
    <citation type="submission" date="2014-09" db="EMBL/GenBank/DDBJ databases">
        <authorList>
            <person name="Magalhaes I.L.F."/>
            <person name="Oliveira U."/>
            <person name="Santos F.R."/>
            <person name="Vidigal T.H.D.A."/>
            <person name="Brescovit A.D."/>
            <person name="Santos A.J."/>
        </authorList>
    </citation>
    <scope>NUCLEOTIDE SEQUENCE</scope>
    <source>
        <tissue evidence="1">Shoot tissue taken approximately 20 cm above the soil surface</tissue>
    </source>
</reference>
<dbReference type="AlphaFoldDB" id="A0A0A9A599"/>
<evidence type="ECO:0000313" key="1">
    <source>
        <dbReference type="EMBL" id="JAD44155.1"/>
    </source>
</evidence>
<sequence length="49" mass="5700">MLSIIQRQRINLFACKLHVFVPAPSDQETIFSLTCSEFLVWARDIPNFC</sequence>
<protein>
    <submittedName>
        <fullName evidence="1">Uncharacterized protein</fullName>
    </submittedName>
</protein>